<evidence type="ECO:0000256" key="6">
    <source>
        <dbReference type="ARBA" id="ARBA00023136"/>
    </source>
</evidence>
<dbReference type="GO" id="GO:0015250">
    <property type="term" value="F:water channel activity"/>
    <property type="evidence" value="ECO:0007669"/>
    <property type="project" value="TreeGrafter"/>
</dbReference>
<dbReference type="GO" id="GO:0015254">
    <property type="term" value="F:glycerol channel activity"/>
    <property type="evidence" value="ECO:0007669"/>
    <property type="project" value="TreeGrafter"/>
</dbReference>
<dbReference type="CDD" id="cd00333">
    <property type="entry name" value="MIP"/>
    <property type="match status" value="1"/>
</dbReference>
<dbReference type="InterPro" id="IPR023271">
    <property type="entry name" value="Aquaporin-like"/>
</dbReference>
<evidence type="ECO:0000256" key="2">
    <source>
        <dbReference type="ARBA" id="ARBA00006175"/>
    </source>
</evidence>
<sequence>MSSRTDGKSGRSRPRFNINESTSEVSSARNAETPQNNPPLEEVPDKDFDCEMQDYRPTPFTHTSRPSTYFVHEYAAGDAGFPIQEVQPNTNIAIESNLKRTGSSFLRNRHRAGLKSNSRISSILNMNNGGFSSAVRLQSFHDLGSPLRMGTPHSEVASSTAFPDEFTSSVTDPNELPIIVKPKVLYQNPFTSTVLPSTYQPINQWSALKNAYLKEFLAEWFGTMIMLFFTGAVVTQVNLGRQSQMNLYQAAMAEVAEAGGVDDATMKMFDAIKLLVTPTTAGTFDDVAFGWAAGVMIAWFAAGGSAISGAHLNPSITVASFIYKGFPLKKVPVYILGQYIGAFFGTLLAFGYYRKSVSEEFPDYRSSESVASFYFVYPKPYLTRSRQFVSELICTGLLQIGVFALTDPYTSLTNYIFPIANWILIYVIMASSSYQTGCAMNGARDMGPRLALYAYGFHHDIIWQTHRHFAWVPQVAPIIGSLLGGFLYDVFIYQGHESTVNWPLATHKAVLRNTFMTLFSRTPEQLRRKEHKKLQRTNTSSDESSMEEKKNNDDAKTVRFEHNKAEEAVNIPPAVTE</sequence>
<name>H2B1Y7_KAZAF</name>
<keyword evidence="4 8" id="KW-0812">Transmembrane</keyword>
<gene>
    <name evidence="9" type="primary">KAFR0L00300</name>
    <name evidence="9" type="ORF">KAFR_0L00300</name>
</gene>
<evidence type="ECO:0000256" key="7">
    <source>
        <dbReference type="SAM" id="MobiDB-lite"/>
    </source>
</evidence>
<feature type="transmembrane region" description="Helical" evidence="8">
    <location>
        <begin position="415"/>
        <end position="434"/>
    </location>
</feature>
<evidence type="ECO:0000256" key="4">
    <source>
        <dbReference type="ARBA" id="ARBA00022692"/>
    </source>
</evidence>
<dbReference type="PRINTS" id="PR00783">
    <property type="entry name" value="MINTRINSICP"/>
</dbReference>
<dbReference type="HOGENOM" id="CLU_027014_0_0_1"/>
<comment type="similarity">
    <text evidence="2">Belongs to the MIP/aquaporin (TC 1.A.8) family.</text>
</comment>
<proteinExistence type="inferred from homology"/>
<feature type="transmembrane region" description="Helical" evidence="8">
    <location>
        <begin position="216"/>
        <end position="237"/>
    </location>
</feature>
<feature type="region of interest" description="Disordered" evidence="7">
    <location>
        <begin position="1"/>
        <end position="46"/>
    </location>
</feature>
<dbReference type="InParanoid" id="H2B1Y7"/>
<dbReference type="AlphaFoldDB" id="H2B1Y7"/>
<dbReference type="Pfam" id="PF00230">
    <property type="entry name" value="MIP"/>
    <property type="match status" value="1"/>
</dbReference>
<feature type="transmembrane region" description="Helical" evidence="8">
    <location>
        <begin position="333"/>
        <end position="353"/>
    </location>
</feature>
<feature type="compositionally biased region" description="Basic and acidic residues" evidence="7">
    <location>
        <begin position="546"/>
        <end position="567"/>
    </location>
</feature>
<keyword evidence="6 8" id="KW-0472">Membrane</keyword>
<feature type="transmembrane region" description="Helical" evidence="8">
    <location>
        <begin position="288"/>
        <end position="312"/>
    </location>
</feature>
<dbReference type="KEGG" id="kaf:KAFR_0L00300"/>
<dbReference type="GeneID" id="13886845"/>
<dbReference type="PRINTS" id="PR02019">
    <property type="entry name" value="AQUAPORIN7"/>
</dbReference>
<feature type="region of interest" description="Disordered" evidence="7">
    <location>
        <begin position="526"/>
        <end position="577"/>
    </location>
</feature>
<organism evidence="9 10">
    <name type="scientific">Kazachstania africana (strain ATCC 22294 / BCRC 22015 / CBS 2517 / CECT 1963 / NBRC 1671 / NRRL Y-8276)</name>
    <name type="common">Yeast</name>
    <name type="synonym">Kluyveromyces africanus</name>
    <dbReference type="NCBI Taxonomy" id="1071382"/>
    <lineage>
        <taxon>Eukaryota</taxon>
        <taxon>Fungi</taxon>
        <taxon>Dikarya</taxon>
        <taxon>Ascomycota</taxon>
        <taxon>Saccharomycotina</taxon>
        <taxon>Saccharomycetes</taxon>
        <taxon>Saccharomycetales</taxon>
        <taxon>Saccharomycetaceae</taxon>
        <taxon>Kazachstania</taxon>
    </lineage>
</organism>
<reference evidence="9 10" key="1">
    <citation type="journal article" date="2011" name="Proc. Natl. Acad. Sci. U.S.A.">
        <title>Evolutionary erosion of yeast sex chromosomes by mating-type switching accidents.</title>
        <authorList>
            <person name="Gordon J.L."/>
            <person name="Armisen D."/>
            <person name="Proux-Wera E."/>
            <person name="Oheigeartaigh S.S."/>
            <person name="Byrne K.P."/>
            <person name="Wolfe K.H."/>
        </authorList>
    </citation>
    <scope>NUCLEOTIDE SEQUENCE [LARGE SCALE GENOMIC DNA]</scope>
    <source>
        <strain evidence="10">ATCC 22294 / BCRC 22015 / CBS 2517 / CECT 1963 / NBRC 1671 / NRRL Y-8276</strain>
    </source>
</reference>
<dbReference type="InterPro" id="IPR000425">
    <property type="entry name" value="MIP"/>
</dbReference>
<accession>H2B1Y7</accession>
<dbReference type="GO" id="GO:0005886">
    <property type="term" value="C:plasma membrane"/>
    <property type="evidence" value="ECO:0007669"/>
    <property type="project" value="TreeGrafter"/>
</dbReference>
<dbReference type="eggNOG" id="KOG0224">
    <property type="taxonomic scope" value="Eukaryota"/>
</dbReference>
<evidence type="ECO:0000313" key="9">
    <source>
        <dbReference type="EMBL" id="CCF60637.1"/>
    </source>
</evidence>
<dbReference type="InterPro" id="IPR050363">
    <property type="entry name" value="MIP/Aquaporin"/>
</dbReference>
<protein>
    <submittedName>
        <fullName evidence="9">Uncharacterized protein</fullName>
    </submittedName>
</protein>
<keyword evidence="10" id="KW-1185">Reference proteome</keyword>
<dbReference type="PANTHER" id="PTHR43829">
    <property type="entry name" value="AQUAPORIN OR AQUAGLYCEROPORIN RELATED"/>
    <property type="match status" value="1"/>
</dbReference>
<evidence type="ECO:0000313" key="10">
    <source>
        <dbReference type="Proteomes" id="UP000005220"/>
    </source>
</evidence>
<dbReference type="RefSeq" id="XP_003959772.1">
    <property type="nucleotide sequence ID" value="XM_003959723.1"/>
</dbReference>
<comment type="subcellular location">
    <subcellularLocation>
        <location evidence="1">Membrane</location>
        <topology evidence="1">Multi-pass membrane protein</topology>
    </subcellularLocation>
</comment>
<dbReference type="SUPFAM" id="SSF81338">
    <property type="entry name" value="Aquaporin-like"/>
    <property type="match status" value="1"/>
</dbReference>
<feature type="compositionally biased region" description="Polar residues" evidence="7">
    <location>
        <begin position="18"/>
        <end position="35"/>
    </location>
</feature>
<dbReference type="Gene3D" id="1.20.1080.10">
    <property type="entry name" value="Glycerol uptake facilitator protein"/>
    <property type="match status" value="1"/>
</dbReference>
<keyword evidence="5 8" id="KW-1133">Transmembrane helix</keyword>
<dbReference type="PANTHER" id="PTHR43829:SF9">
    <property type="entry name" value="AQUAPORIN-9"/>
    <property type="match status" value="1"/>
</dbReference>
<dbReference type="PROSITE" id="PS00221">
    <property type="entry name" value="MIP"/>
    <property type="match status" value="1"/>
</dbReference>
<dbReference type="EMBL" id="HE650832">
    <property type="protein sequence ID" value="CCF60637.1"/>
    <property type="molecule type" value="Genomic_DNA"/>
</dbReference>
<evidence type="ECO:0000256" key="1">
    <source>
        <dbReference type="ARBA" id="ARBA00004141"/>
    </source>
</evidence>
<keyword evidence="3" id="KW-0813">Transport</keyword>
<dbReference type="Proteomes" id="UP000005220">
    <property type="component" value="Chromosome 12"/>
</dbReference>
<dbReference type="InterPro" id="IPR022357">
    <property type="entry name" value="MIP_CS"/>
</dbReference>
<dbReference type="STRING" id="1071382.H2B1Y7"/>
<evidence type="ECO:0000256" key="5">
    <source>
        <dbReference type="ARBA" id="ARBA00022989"/>
    </source>
</evidence>
<dbReference type="OrthoDB" id="3222at2759"/>
<evidence type="ECO:0000256" key="8">
    <source>
        <dbReference type="SAM" id="Phobius"/>
    </source>
</evidence>
<dbReference type="NCBIfam" id="TIGR00861">
    <property type="entry name" value="MIP"/>
    <property type="match status" value="1"/>
</dbReference>
<evidence type="ECO:0000256" key="3">
    <source>
        <dbReference type="ARBA" id="ARBA00022448"/>
    </source>
</evidence>